<name>A0A179B2N4_9ACTO</name>
<keyword evidence="2" id="KW-1185">Reference proteome</keyword>
<sequence length="79" mass="8768">MRVTDVDTILFGLLLSVSSPFSCLIFRGQVPDSAPEEFDAPSDDVASFESEEHADKNVVSVRRSAARTRERRDVILLSL</sequence>
<proteinExistence type="predicted"/>
<accession>A0A179B2N4</accession>
<protein>
    <submittedName>
        <fullName evidence="1">Uncharacterized protein</fullName>
    </submittedName>
</protein>
<evidence type="ECO:0000313" key="2">
    <source>
        <dbReference type="Proteomes" id="UP000078368"/>
    </source>
</evidence>
<comment type="caution">
    <text evidence="1">The sequence shown here is derived from an EMBL/GenBank/DDBJ whole genome shotgun (WGS) entry which is preliminary data.</text>
</comment>
<reference evidence="1 2" key="1">
    <citation type="submission" date="2016-04" db="EMBL/GenBank/DDBJ databases">
        <title>Peptidophaga gingivicola gen. nov., sp. nov., isolated from human subgingival plaque.</title>
        <authorList>
            <person name="Beall C.J."/>
            <person name="Mokrzan E.M."/>
            <person name="Griffen A.L."/>
            <person name="Leys E.J."/>
        </authorList>
    </citation>
    <scope>NUCLEOTIDE SEQUENCE [LARGE SCALE GENOMIC DNA]</scope>
    <source>
        <strain evidence="1 2">BA112</strain>
    </source>
</reference>
<dbReference type="Proteomes" id="UP000078368">
    <property type="component" value="Unassembled WGS sequence"/>
</dbReference>
<dbReference type="EMBL" id="LVZK01000001">
    <property type="protein sequence ID" value="OAP85942.1"/>
    <property type="molecule type" value="Genomic_DNA"/>
</dbReference>
<gene>
    <name evidence="1" type="ORF">A4H34_01750</name>
</gene>
<dbReference type="AlphaFoldDB" id="A0A179B2N4"/>
<organism evidence="1 2">
    <name type="scientific">Peptidiphaga gingivicola</name>
    <dbReference type="NCBI Taxonomy" id="2741497"/>
    <lineage>
        <taxon>Bacteria</taxon>
        <taxon>Bacillati</taxon>
        <taxon>Actinomycetota</taxon>
        <taxon>Actinomycetes</taxon>
        <taxon>Actinomycetales</taxon>
        <taxon>Actinomycetaceae</taxon>
        <taxon>Peptidiphaga</taxon>
    </lineage>
</organism>
<evidence type="ECO:0000313" key="1">
    <source>
        <dbReference type="EMBL" id="OAP85942.1"/>
    </source>
</evidence>